<dbReference type="PANTHER" id="PTHR47027:SF20">
    <property type="entry name" value="REVERSE TRANSCRIPTASE-LIKE PROTEIN WITH RNA-DIRECTED DNA POLYMERASE DOMAIN"/>
    <property type="match status" value="1"/>
</dbReference>
<protein>
    <recommendedName>
        <fullName evidence="1">Reverse transcriptase domain-containing protein</fullName>
    </recommendedName>
</protein>
<organism evidence="2 3">
    <name type="scientific">Mytilus coruscus</name>
    <name type="common">Sea mussel</name>
    <dbReference type="NCBI Taxonomy" id="42192"/>
    <lineage>
        <taxon>Eukaryota</taxon>
        <taxon>Metazoa</taxon>
        <taxon>Spiralia</taxon>
        <taxon>Lophotrochozoa</taxon>
        <taxon>Mollusca</taxon>
        <taxon>Bivalvia</taxon>
        <taxon>Autobranchia</taxon>
        <taxon>Pteriomorphia</taxon>
        <taxon>Mytilida</taxon>
        <taxon>Mytiloidea</taxon>
        <taxon>Mytilidae</taxon>
        <taxon>Mytilinae</taxon>
        <taxon>Mytilus</taxon>
    </lineage>
</organism>
<dbReference type="PANTHER" id="PTHR47027">
    <property type="entry name" value="REVERSE TRANSCRIPTASE DOMAIN-CONTAINING PROTEIN"/>
    <property type="match status" value="1"/>
</dbReference>
<gene>
    <name evidence="2" type="ORF">MCOR_31950</name>
</gene>
<dbReference type="Proteomes" id="UP000507470">
    <property type="component" value="Unassembled WGS sequence"/>
</dbReference>
<feature type="domain" description="Reverse transcriptase" evidence="1">
    <location>
        <begin position="20"/>
        <end position="238"/>
    </location>
</feature>
<dbReference type="AlphaFoldDB" id="A0A6J8CM67"/>
<dbReference type="OrthoDB" id="6123348at2759"/>
<name>A0A6J8CM67_MYTCO</name>
<evidence type="ECO:0000313" key="2">
    <source>
        <dbReference type="EMBL" id="CAC5397523.1"/>
    </source>
</evidence>
<reference evidence="2 3" key="1">
    <citation type="submission" date="2020-06" db="EMBL/GenBank/DDBJ databases">
        <authorList>
            <person name="Li R."/>
            <person name="Bekaert M."/>
        </authorList>
    </citation>
    <scope>NUCLEOTIDE SEQUENCE [LARGE SCALE GENOMIC DNA]</scope>
    <source>
        <strain evidence="3">wild</strain>
    </source>
</reference>
<accession>A0A6J8CM67</accession>
<dbReference type="InterPro" id="IPR000477">
    <property type="entry name" value="RT_dom"/>
</dbReference>
<sequence length="356" mass="40697">MVDGKSSVIIPFFKGGNKDKTDQNSFRGISLKFASYRSKIFEKILVPHLEPLHQNCPHPTQIAYQKLLCSTYASFTIEEEIRHYIERNSKVIVVLMDSMKAFDSMWHDALLLKSKEYCVCGKCWLLINEMYLGMKSSILFNNKLSRWFKLQRGERQRGMLSAVLYLVFINDLLIELNNTRYGTNLYDLRVACSVQADDVALMSPTTQGMQTFICNCKFSELWAFKLSASKSHVLLYGKKQSIAIDRFFLYGSEIPIFKSTKHVGILLESSFNSIEQTLNAYEMLRATIISITNSGVNLNCETILPNLNYYCMNELTDSYVKQCKAYQKGLDHTSVPAFLDGSALSAILTNANFYFR</sequence>
<evidence type="ECO:0000313" key="3">
    <source>
        <dbReference type="Proteomes" id="UP000507470"/>
    </source>
</evidence>
<evidence type="ECO:0000259" key="1">
    <source>
        <dbReference type="Pfam" id="PF00078"/>
    </source>
</evidence>
<dbReference type="EMBL" id="CACVKT020005686">
    <property type="protein sequence ID" value="CAC5397523.1"/>
    <property type="molecule type" value="Genomic_DNA"/>
</dbReference>
<dbReference type="Pfam" id="PF00078">
    <property type="entry name" value="RVT_1"/>
    <property type="match status" value="1"/>
</dbReference>
<proteinExistence type="predicted"/>
<keyword evidence="3" id="KW-1185">Reference proteome</keyword>